<feature type="transmembrane region" description="Helical" evidence="6">
    <location>
        <begin position="236"/>
        <end position="257"/>
    </location>
</feature>
<feature type="transmembrane region" description="Helical" evidence="6">
    <location>
        <begin position="168"/>
        <end position="195"/>
    </location>
</feature>
<evidence type="ECO:0000256" key="6">
    <source>
        <dbReference type="SAM" id="Phobius"/>
    </source>
</evidence>
<reference evidence="7" key="1">
    <citation type="submission" date="2021-05" db="EMBL/GenBank/DDBJ databases">
        <title>A free-living protist that lacks canonical eukaryotic 1 DNA replication and segregation systems.</title>
        <authorList>
            <person name="Salas-Leiva D.E."/>
            <person name="Tromer E.C."/>
            <person name="Curtis B.A."/>
            <person name="Jerlstrom-Hultqvist J."/>
            <person name="Kolisko M."/>
            <person name="Yi Z."/>
            <person name="Salas-Leiva J.S."/>
            <person name="Gallot-Lavallee L."/>
            <person name="Kops G.J.P.L."/>
            <person name="Archibald J.M."/>
            <person name="Simpson A.G.B."/>
            <person name="Roger A.J."/>
        </authorList>
    </citation>
    <scope>NUCLEOTIDE SEQUENCE</scope>
    <source>
        <strain evidence="7">BICM</strain>
    </source>
</reference>
<gene>
    <name evidence="7" type="ORF">J8273_7329</name>
</gene>
<feature type="transmembrane region" description="Helical" evidence="6">
    <location>
        <begin position="44"/>
        <end position="66"/>
    </location>
</feature>
<feature type="region of interest" description="Disordered" evidence="5">
    <location>
        <begin position="314"/>
        <end position="338"/>
    </location>
</feature>
<keyword evidence="2 6" id="KW-0812">Transmembrane</keyword>
<dbReference type="InterPro" id="IPR007271">
    <property type="entry name" value="Nuc_sug_transpt"/>
</dbReference>
<feature type="compositionally biased region" description="Basic and acidic residues" evidence="5">
    <location>
        <begin position="322"/>
        <end position="338"/>
    </location>
</feature>
<comment type="caution">
    <text evidence="7">The sequence shown here is derived from an EMBL/GenBank/DDBJ whole genome shotgun (WGS) entry which is preliminary data.</text>
</comment>
<dbReference type="OrthoDB" id="408493at2759"/>
<feature type="transmembrane region" description="Helical" evidence="6">
    <location>
        <begin position="264"/>
        <end position="285"/>
    </location>
</feature>
<evidence type="ECO:0000313" key="7">
    <source>
        <dbReference type="EMBL" id="KAG9391055.1"/>
    </source>
</evidence>
<dbReference type="Proteomes" id="UP000717585">
    <property type="component" value="Unassembled WGS sequence"/>
</dbReference>
<evidence type="ECO:0000256" key="2">
    <source>
        <dbReference type="ARBA" id="ARBA00022692"/>
    </source>
</evidence>
<feature type="transmembrane region" description="Helical" evidence="6">
    <location>
        <begin position="207"/>
        <end position="230"/>
    </location>
</feature>
<feature type="transmembrane region" description="Helical" evidence="6">
    <location>
        <begin position="87"/>
        <end position="107"/>
    </location>
</feature>
<dbReference type="SUPFAM" id="SSF103481">
    <property type="entry name" value="Multidrug resistance efflux transporter EmrE"/>
    <property type="match status" value="1"/>
</dbReference>
<evidence type="ECO:0000256" key="4">
    <source>
        <dbReference type="ARBA" id="ARBA00023136"/>
    </source>
</evidence>
<dbReference type="EMBL" id="JAHDYR010000062">
    <property type="protein sequence ID" value="KAG9391055.1"/>
    <property type="molecule type" value="Genomic_DNA"/>
</dbReference>
<keyword evidence="4 6" id="KW-0472">Membrane</keyword>
<evidence type="ECO:0000256" key="3">
    <source>
        <dbReference type="ARBA" id="ARBA00022989"/>
    </source>
</evidence>
<dbReference type="Pfam" id="PF04142">
    <property type="entry name" value="Nuc_sug_transp"/>
    <property type="match status" value="1"/>
</dbReference>
<dbReference type="GO" id="GO:0000139">
    <property type="term" value="C:Golgi membrane"/>
    <property type="evidence" value="ECO:0007669"/>
    <property type="project" value="InterPro"/>
</dbReference>
<feature type="transmembrane region" description="Helical" evidence="6">
    <location>
        <begin position="12"/>
        <end position="32"/>
    </location>
</feature>
<proteinExistence type="predicted"/>
<keyword evidence="8" id="KW-1185">Reference proteome</keyword>
<evidence type="ECO:0000313" key="8">
    <source>
        <dbReference type="Proteomes" id="UP000717585"/>
    </source>
</evidence>
<dbReference type="GO" id="GO:0015165">
    <property type="term" value="F:pyrimidine nucleotide-sugar transmembrane transporter activity"/>
    <property type="evidence" value="ECO:0007669"/>
    <property type="project" value="InterPro"/>
</dbReference>
<feature type="transmembrane region" description="Helical" evidence="6">
    <location>
        <begin position="144"/>
        <end position="162"/>
    </location>
</feature>
<sequence>MAMGGSLGTAFVRLAGIIVIATVVQSGCSILSKMSQVDDTYEFSIAISNTVTELLKFCIASTLFFARTPKAERNEYLVSFVHKPKEVALFGIPSLLYVCVNLTYFVLLSFSDPGSAQMLINLKVITTAIVSEFVFARLLSRPQWLALVLTFSGLALSSWPLTGASFDGSIAISFGIALVFASFSAAAGISCEWIFKRTDYPIHMQNAVLYIYGFGISLLTAVVTEPAVLLNPFAGFNMYAWAVVVVNACSGLLISAIMKYADTIVKNFCSAASMCVTIFLSYAIFGTPIAGQKMFAVMNIFLGLLLYGLPESKSPDPTPKTHAKETRRASDDRTGADRVDMLVESQLQARLADDDDINDLLESLTDDAV</sequence>
<dbReference type="PANTHER" id="PTHR10231">
    <property type="entry name" value="NUCLEOTIDE-SUGAR TRANSMEMBRANE TRANSPORTER"/>
    <property type="match status" value="1"/>
</dbReference>
<comment type="subcellular location">
    <subcellularLocation>
        <location evidence="1">Membrane</location>
        <topology evidence="1">Multi-pass membrane protein</topology>
    </subcellularLocation>
</comment>
<keyword evidence="3 6" id="KW-1133">Transmembrane helix</keyword>
<evidence type="ECO:0000256" key="1">
    <source>
        <dbReference type="ARBA" id="ARBA00004141"/>
    </source>
</evidence>
<dbReference type="AlphaFoldDB" id="A0A8J6ASA7"/>
<organism evidence="7 8">
    <name type="scientific">Carpediemonas membranifera</name>
    <dbReference type="NCBI Taxonomy" id="201153"/>
    <lineage>
        <taxon>Eukaryota</taxon>
        <taxon>Metamonada</taxon>
        <taxon>Carpediemonas-like organisms</taxon>
        <taxon>Carpediemonas</taxon>
    </lineage>
</organism>
<accession>A0A8J6ASA7</accession>
<evidence type="ECO:0000256" key="5">
    <source>
        <dbReference type="SAM" id="MobiDB-lite"/>
    </source>
</evidence>
<protein>
    <submittedName>
        <fullName evidence="7">Nucleotide-sugar transporter</fullName>
    </submittedName>
</protein>
<dbReference type="InterPro" id="IPR037185">
    <property type="entry name" value="EmrE-like"/>
</dbReference>
<name>A0A8J6ASA7_9EUKA</name>